<dbReference type="Proteomes" id="UP001064262">
    <property type="component" value="Unassembled WGS sequence"/>
</dbReference>
<dbReference type="InterPro" id="IPR052354">
    <property type="entry name" value="Cell_Wall_Dynamics_Protein"/>
</dbReference>
<organism evidence="2 3">
    <name type="scientific">Winslowiella arboricola</name>
    <dbReference type="NCBI Taxonomy" id="2978220"/>
    <lineage>
        <taxon>Bacteria</taxon>
        <taxon>Pseudomonadati</taxon>
        <taxon>Pseudomonadota</taxon>
        <taxon>Gammaproteobacteria</taxon>
        <taxon>Enterobacterales</taxon>
        <taxon>Erwiniaceae</taxon>
        <taxon>Winslowiella</taxon>
    </lineage>
</organism>
<dbReference type="RefSeq" id="WP_267143994.1">
    <property type="nucleotide sequence ID" value="NZ_JAODIL010000080.1"/>
</dbReference>
<dbReference type="GO" id="GO:0016998">
    <property type="term" value="P:cell wall macromolecule catabolic process"/>
    <property type="evidence" value="ECO:0007669"/>
    <property type="project" value="InterPro"/>
</dbReference>
<reference evidence="2" key="1">
    <citation type="submission" date="2022-09" db="EMBL/GenBank/DDBJ databases">
        <title>Winslowiella arboricola sp. nov., isolated from bleeding cankers on broadleaf hosts.</title>
        <authorList>
            <person name="Brady C."/>
            <person name="Kaur S."/>
            <person name="Crampton B."/>
            <person name="Maddock D."/>
            <person name="Arnold D."/>
            <person name="Denman S."/>
        </authorList>
    </citation>
    <scope>NUCLEOTIDE SEQUENCE</scope>
    <source>
        <strain evidence="2">BAC 15a-03b</strain>
    </source>
</reference>
<dbReference type="PANTHER" id="PTHR34408:SF1">
    <property type="entry name" value="GLYCOSYL HYDROLASE FAMILY 19 DOMAIN-CONTAINING PROTEIN HI_1415"/>
    <property type="match status" value="1"/>
</dbReference>
<dbReference type="PANTHER" id="PTHR34408">
    <property type="entry name" value="FAMILY PROTEIN, PUTATIVE-RELATED"/>
    <property type="match status" value="1"/>
</dbReference>
<comment type="caution">
    <text evidence="2">The sequence shown here is derived from an EMBL/GenBank/DDBJ whole genome shotgun (WGS) entry which is preliminary data.</text>
</comment>
<dbReference type="InterPro" id="IPR000726">
    <property type="entry name" value="Glyco_hydro_19_cat"/>
</dbReference>
<name>A0A9J6Q1J6_9GAMM</name>
<feature type="domain" description="Glycoside hydrolase family 19 catalytic" evidence="1">
    <location>
        <begin position="115"/>
        <end position="171"/>
    </location>
</feature>
<dbReference type="InterPro" id="IPR023346">
    <property type="entry name" value="Lysozyme-like_dom_sf"/>
</dbReference>
<keyword evidence="2" id="KW-0378">Hydrolase</keyword>
<dbReference type="AlphaFoldDB" id="A0A9J6Q1J6"/>
<keyword evidence="3" id="KW-1185">Reference proteome</keyword>
<accession>A0A9J6Q1J6</accession>
<dbReference type="GO" id="GO:0006032">
    <property type="term" value="P:chitin catabolic process"/>
    <property type="evidence" value="ECO:0007669"/>
    <property type="project" value="InterPro"/>
</dbReference>
<evidence type="ECO:0000313" key="2">
    <source>
        <dbReference type="EMBL" id="MCU5780127.1"/>
    </source>
</evidence>
<dbReference type="Pfam" id="PF00182">
    <property type="entry name" value="Glyco_hydro_19"/>
    <property type="match status" value="1"/>
</dbReference>
<dbReference type="SUPFAM" id="SSF53955">
    <property type="entry name" value="Lysozyme-like"/>
    <property type="match status" value="1"/>
</dbReference>
<proteinExistence type="predicted"/>
<sequence>MDVNQFQQAANISVVMATRLFPYFVESMELSDIATPLDKAMFIAQTGHESNGFMATTENFNYSVETLQELFVPYRISRAQAQALGRRQGEPALPLIRQKAIANLVYQGRLGNSAVGDGWKYRGRGYLQITFRDNYRACGNALKLDLVANPEILEQEREAVRSAAWFWQSKGCSRYQGNIVRVTRIINGGQHGLAERKARFERACAVLR</sequence>
<dbReference type="EMBL" id="JAODIM010000043">
    <property type="protein sequence ID" value="MCU5780127.1"/>
    <property type="molecule type" value="Genomic_DNA"/>
</dbReference>
<gene>
    <name evidence="2" type="ORF">N5923_21785</name>
</gene>
<protein>
    <submittedName>
        <fullName evidence="2">Glycoside hydrolase family 19 protein</fullName>
    </submittedName>
</protein>
<dbReference type="GO" id="GO:0004568">
    <property type="term" value="F:chitinase activity"/>
    <property type="evidence" value="ECO:0007669"/>
    <property type="project" value="InterPro"/>
</dbReference>
<evidence type="ECO:0000313" key="3">
    <source>
        <dbReference type="Proteomes" id="UP001064262"/>
    </source>
</evidence>
<evidence type="ECO:0000259" key="1">
    <source>
        <dbReference type="Pfam" id="PF00182"/>
    </source>
</evidence>
<dbReference type="Gene3D" id="1.10.530.10">
    <property type="match status" value="1"/>
</dbReference>